<reference evidence="1 2" key="1">
    <citation type="submission" date="2021-01" db="EMBL/GenBank/DDBJ databases">
        <title>Draft genome sequence of Micromonospora sp. strain STR1s_6.</title>
        <authorList>
            <person name="Karlyshev A."/>
            <person name="Jawad R."/>
        </authorList>
    </citation>
    <scope>NUCLEOTIDE SEQUENCE [LARGE SCALE GENOMIC DNA]</scope>
    <source>
        <strain evidence="1 2">STR1S-6</strain>
    </source>
</reference>
<name>A0ABS1YIK9_9ACTN</name>
<keyword evidence="2" id="KW-1185">Reference proteome</keyword>
<dbReference type="EMBL" id="JAEVHL010000093">
    <property type="protein sequence ID" value="MBM0277256.1"/>
    <property type="molecule type" value="Genomic_DNA"/>
</dbReference>
<dbReference type="RefSeq" id="WP_203149694.1">
    <property type="nucleotide sequence ID" value="NZ_JAEVHL010000093.1"/>
</dbReference>
<proteinExistence type="predicted"/>
<accession>A0ABS1YIK9</accession>
<organism evidence="1 2">
    <name type="scientific">Micromonospora tarensis</name>
    <dbReference type="NCBI Taxonomy" id="2806100"/>
    <lineage>
        <taxon>Bacteria</taxon>
        <taxon>Bacillati</taxon>
        <taxon>Actinomycetota</taxon>
        <taxon>Actinomycetes</taxon>
        <taxon>Micromonosporales</taxon>
        <taxon>Micromonosporaceae</taxon>
        <taxon>Micromonospora</taxon>
    </lineage>
</organism>
<protein>
    <recommendedName>
        <fullName evidence="3">Peptidase C39 family protein</fullName>
    </recommendedName>
</protein>
<evidence type="ECO:0000313" key="1">
    <source>
        <dbReference type="EMBL" id="MBM0277256.1"/>
    </source>
</evidence>
<dbReference type="Proteomes" id="UP000622245">
    <property type="component" value="Unassembled WGS sequence"/>
</dbReference>
<evidence type="ECO:0008006" key="3">
    <source>
        <dbReference type="Google" id="ProtNLM"/>
    </source>
</evidence>
<gene>
    <name evidence="1" type="ORF">JM949_18590</name>
</gene>
<comment type="caution">
    <text evidence="1">The sequence shown here is derived from an EMBL/GenBank/DDBJ whole genome shotgun (WGS) entry which is preliminary data.</text>
</comment>
<sequence length="61" mass="6545">MSAATSAATGVPELPRIRRRRVRTPTVIQMEAVECGAAALGILLAHHGRTCRWRSCARCAG</sequence>
<evidence type="ECO:0000313" key="2">
    <source>
        <dbReference type="Proteomes" id="UP000622245"/>
    </source>
</evidence>